<accession>A0A0M0KLN5</accession>
<feature type="domain" description="Amine oxidase" evidence="12">
    <location>
        <begin position="15"/>
        <end position="463"/>
    </location>
</feature>
<dbReference type="PATRIC" id="fig|136160.3.peg.3121"/>
<dbReference type="InterPro" id="IPR004572">
    <property type="entry name" value="Protoporphyrinogen_oxidase"/>
</dbReference>
<evidence type="ECO:0000256" key="2">
    <source>
        <dbReference type="ARBA" id="ARBA00001974"/>
    </source>
</evidence>
<dbReference type="InterPro" id="IPR050464">
    <property type="entry name" value="Zeta_carotene_desat/Oxidored"/>
</dbReference>
<comment type="subcellular location">
    <subcellularLocation>
        <location evidence="11">Cytoplasm</location>
    </subcellularLocation>
</comment>
<keyword evidence="11" id="KW-0963">Cytoplasm</keyword>
<evidence type="ECO:0000256" key="5">
    <source>
        <dbReference type="ARBA" id="ARBA00012402"/>
    </source>
</evidence>
<dbReference type="SUPFAM" id="SSF51905">
    <property type="entry name" value="FAD/NAD(P)-binding domain"/>
    <property type="match status" value="1"/>
</dbReference>
<evidence type="ECO:0000256" key="10">
    <source>
        <dbReference type="ARBA" id="ARBA00023133"/>
    </source>
</evidence>
<dbReference type="GeneID" id="87596826"/>
<keyword evidence="9 11" id="KW-0560">Oxidoreductase</keyword>
<sequence>MTTNNHRVAVIGGGMTGLAAAWALQKARKQMPIEYELIEASDQLGGKIQTDVTEGFVIERGPDSYLARKESMTRLAREVGLEGELVRNDTGQAYILKDDQLYPIPGGAIMGIPTEIGPFIRSRLFSPIGKLRAAQDLVIPSFTHENEDVSLGYFFRKRLGDEVVDQLIEPLLSGIYAGDLDTLSLQATFPQFQQLEAKYGSLIRGIKASRGKQSQSQVGKKQGMFLTFRRGLQSFIAAIEQHLDEKAIRKKTEVRFCEREGKRYRLTFNDGTVQTYDHVILTTPPYVTGRLLEPYVDVDYMREMKATTVATVAMAFKSEDLHIPYEGTGFVVPRKSRYEITACTWTHKKWRHTTPEGHALVRCYVGKPGSESIVHETDEAIVEQVQKDLDQIMTVKREPLFYKVTRWKKAMPQYEVGHRYKLEKVRQELKKAMPGIILAGAGFDGIGLPDCIDQGEAAVATVLEEIL</sequence>
<proteinExistence type="inferred from homology"/>
<keyword evidence="8 11" id="KW-0274">FAD</keyword>
<evidence type="ECO:0000256" key="7">
    <source>
        <dbReference type="ARBA" id="ARBA00022630"/>
    </source>
</evidence>
<dbReference type="UniPathway" id="UPA00252"/>
<name>A0A0M0KLN5_ALKHA</name>
<dbReference type="InterPro" id="IPR036188">
    <property type="entry name" value="FAD/NAD-bd_sf"/>
</dbReference>
<organism evidence="13">
    <name type="scientific">Halalkalibacterium halodurans</name>
    <name type="common">Bacillus halodurans</name>
    <dbReference type="NCBI Taxonomy" id="86665"/>
    <lineage>
        <taxon>Bacteria</taxon>
        <taxon>Bacillati</taxon>
        <taxon>Bacillota</taxon>
        <taxon>Bacilli</taxon>
        <taxon>Bacillales</taxon>
        <taxon>Bacillaceae</taxon>
        <taxon>Halalkalibacterium (ex Joshi et al. 2022)</taxon>
    </lineage>
</organism>
<evidence type="ECO:0000256" key="4">
    <source>
        <dbReference type="ARBA" id="ARBA00008310"/>
    </source>
</evidence>
<accession>A0A4Y7WY91</accession>
<dbReference type="PANTHER" id="PTHR42923">
    <property type="entry name" value="PROTOPORPHYRINOGEN OXIDASE"/>
    <property type="match status" value="1"/>
</dbReference>
<keyword evidence="7 11" id="KW-0285">Flavoprotein</keyword>
<comment type="caution">
    <text evidence="13">The sequence shown here is derived from an EMBL/GenBank/DDBJ whole genome shotgun (WGS) entry which is preliminary data.</text>
</comment>
<dbReference type="PANTHER" id="PTHR42923:SF3">
    <property type="entry name" value="PROTOPORPHYRINOGEN OXIDASE"/>
    <property type="match status" value="1"/>
</dbReference>
<comment type="function">
    <text evidence="11">Involved in coproporphyrin-dependent heme b biosynthesis. Catalyzes the oxidation of coproporphyrinogen III to coproporphyrin III.</text>
</comment>
<dbReference type="AlphaFoldDB" id="A0A0M0KLN5"/>
<dbReference type="Pfam" id="PF01593">
    <property type="entry name" value="Amino_oxidase"/>
    <property type="match status" value="1"/>
</dbReference>
<dbReference type="Gene3D" id="3.50.50.60">
    <property type="entry name" value="FAD/NAD(P)-binding domain"/>
    <property type="match status" value="1"/>
</dbReference>
<dbReference type="NCBIfam" id="TIGR00562">
    <property type="entry name" value="proto_IX_ox"/>
    <property type="match status" value="1"/>
</dbReference>
<comment type="pathway">
    <text evidence="3 11">Porphyrin-containing compound metabolism; protoheme biosynthesis.</text>
</comment>
<dbReference type="SUPFAM" id="SSF54373">
    <property type="entry name" value="FAD-linked reductases, C-terminal domain"/>
    <property type="match status" value="1"/>
</dbReference>
<evidence type="ECO:0000259" key="12">
    <source>
        <dbReference type="Pfam" id="PF01593"/>
    </source>
</evidence>
<gene>
    <name evidence="13" type="ORF">AMD02_13390</name>
</gene>
<dbReference type="NCBIfam" id="NF008845">
    <property type="entry name" value="PRK11883.1-5"/>
    <property type="match status" value="1"/>
</dbReference>
<evidence type="ECO:0000256" key="11">
    <source>
        <dbReference type="RuleBase" id="RU364052"/>
    </source>
</evidence>
<evidence type="ECO:0000256" key="1">
    <source>
        <dbReference type="ARBA" id="ARBA00001755"/>
    </source>
</evidence>
<dbReference type="Gene3D" id="1.10.3110.10">
    <property type="entry name" value="protoporphyrinogen ix oxidase, domain 3"/>
    <property type="match status" value="1"/>
</dbReference>
<evidence type="ECO:0000256" key="9">
    <source>
        <dbReference type="ARBA" id="ARBA00023002"/>
    </source>
</evidence>
<evidence type="ECO:0000256" key="6">
    <source>
        <dbReference type="ARBA" id="ARBA00019046"/>
    </source>
</evidence>
<comment type="cofactor">
    <cofactor evidence="2 11">
        <name>FAD</name>
        <dbReference type="ChEBI" id="CHEBI:57692"/>
    </cofactor>
</comment>
<dbReference type="EMBL" id="LILD01000001">
    <property type="protein sequence ID" value="KOO39729.1"/>
    <property type="molecule type" value="Genomic_DNA"/>
</dbReference>
<evidence type="ECO:0000256" key="3">
    <source>
        <dbReference type="ARBA" id="ARBA00004744"/>
    </source>
</evidence>
<dbReference type="GO" id="GO:0004729">
    <property type="term" value="F:oxygen-dependent protoporphyrinogen oxidase activity"/>
    <property type="evidence" value="ECO:0007669"/>
    <property type="project" value="UniProtKB-UniRule"/>
</dbReference>
<comment type="catalytic activity">
    <reaction evidence="1">
        <text>coproporphyrinogen III + 3 O2 = coproporphyrin III + 3 H2O2</text>
        <dbReference type="Rhea" id="RHEA:43436"/>
        <dbReference type="ChEBI" id="CHEBI:15379"/>
        <dbReference type="ChEBI" id="CHEBI:16240"/>
        <dbReference type="ChEBI" id="CHEBI:57309"/>
        <dbReference type="ChEBI" id="CHEBI:131725"/>
        <dbReference type="EC" id="1.3.3.15"/>
    </reaction>
    <physiologicalReaction direction="left-to-right" evidence="1">
        <dbReference type="Rhea" id="RHEA:43437"/>
    </physiologicalReaction>
</comment>
<dbReference type="GO" id="GO:0005737">
    <property type="term" value="C:cytoplasm"/>
    <property type="evidence" value="ECO:0007669"/>
    <property type="project" value="UniProtKB-SubCell"/>
</dbReference>
<evidence type="ECO:0000313" key="13">
    <source>
        <dbReference type="EMBL" id="KOO39729.1"/>
    </source>
</evidence>
<comment type="similarity">
    <text evidence="4 11">Belongs to the protoporphyrinogen/coproporphyrinogen oxidase family. Coproporphyrinogen III oxidase subfamily.</text>
</comment>
<evidence type="ECO:0000256" key="8">
    <source>
        <dbReference type="ARBA" id="ARBA00022827"/>
    </source>
</evidence>
<reference evidence="13" key="1">
    <citation type="submission" date="2015-08" db="EMBL/GenBank/DDBJ databases">
        <title>Complete DNA Sequence of Pseudomonas syringae pv. actinidiae, the Causal Agent of Kiwifruit Canker Disease.</title>
        <authorList>
            <person name="Rikkerink E.H.A."/>
            <person name="Fineran P.C."/>
        </authorList>
    </citation>
    <scope>NUCLEOTIDE SEQUENCE</scope>
    <source>
        <strain evidence="13">DSM 13666</strain>
    </source>
</reference>
<protein>
    <recommendedName>
        <fullName evidence="6 11">Coproporphyrinogen III oxidase</fullName>
        <ecNumber evidence="5 11">1.3.3.15</ecNumber>
    </recommendedName>
</protein>
<dbReference type="InterPro" id="IPR002937">
    <property type="entry name" value="Amino_oxidase"/>
</dbReference>
<dbReference type="EC" id="1.3.3.15" evidence="5 11"/>
<dbReference type="Gene3D" id="3.90.660.20">
    <property type="entry name" value="Protoporphyrinogen oxidase, mitochondrial, domain 2"/>
    <property type="match status" value="1"/>
</dbReference>
<dbReference type="RefSeq" id="WP_053431609.1">
    <property type="nucleotide sequence ID" value="NZ_CP040441.1"/>
</dbReference>
<keyword evidence="10 11" id="KW-0350">Heme biosynthesis</keyword>
<dbReference type="GO" id="GO:0006783">
    <property type="term" value="P:heme biosynthetic process"/>
    <property type="evidence" value="ECO:0007669"/>
    <property type="project" value="UniProtKB-UniRule"/>
</dbReference>